<evidence type="ECO:0000256" key="2">
    <source>
        <dbReference type="ARBA" id="ARBA00004496"/>
    </source>
</evidence>
<evidence type="ECO:0000256" key="6">
    <source>
        <dbReference type="ARBA" id="ARBA00022912"/>
    </source>
</evidence>
<dbReference type="InterPro" id="IPR029021">
    <property type="entry name" value="Prot-tyrosine_phosphatase-like"/>
</dbReference>
<evidence type="ECO:0000256" key="1">
    <source>
        <dbReference type="ARBA" id="ARBA00004123"/>
    </source>
</evidence>
<comment type="catalytic activity">
    <reaction evidence="8">
        <text>O-phospho-L-seryl-[protein] + H2O = L-seryl-[protein] + phosphate</text>
        <dbReference type="Rhea" id="RHEA:20629"/>
        <dbReference type="Rhea" id="RHEA-COMP:9863"/>
        <dbReference type="Rhea" id="RHEA-COMP:11604"/>
        <dbReference type="ChEBI" id="CHEBI:15377"/>
        <dbReference type="ChEBI" id="CHEBI:29999"/>
        <dbReference type="ChEBI" id="CHEBI:43474"/>
        <dbReference type="ChEBI" id="CHEBI:83421"/>
        <dbReference type="EC" id="3.1.3.16"/>
    </reaction>
</comment>
<dbReference type="PROSITE" id="PS50054">
    <property type="entry name" value="TYR_PHOSPHATASE_DUAL"/>
    <property type="match status" value="1"/>
</dbReference>
<comment type="subcellular location">
    <subcellularLocation>
        <location evidence="2">Cytoplasm</location>
    </subcellularLocation>
    <subcellularLocation>
        <location evidence="1">Nucleus</location>
    </subcellularLocation>
</comment>
<dbReference type="PANTHER" id="PTHR45848">
    <property type="entry name" value="DUAL SPECIFICITY PROTEIN PHOSPHATASE 12 FAMILY MEMBER"/>
    <property type="match status" value="1"/>
</dbReference>
<evidence type="ECO:0008006" key="16">
    <source>
        <dbReference type="Google" id="ProtNLM"/>
    </source>
</evidence>
<evidence type="ECO:0000259" key="12">
    <source>
        <dbReference type="PROSITE" id="PS50054"/>
    </source>
</evidence>
<comment type="catalytic activity">
    <reaction evidence="10">
        <text>O-phospho-L-tyrosyl-[protein] + H2O = L-tyrosyl-[protein] + phosphate</text>
        <dbReference type="Rhea" id="RHEA:10684"/>
        <dbReference type="Rhea" id="RHEA-COMP:10136"/>
        <dbReference type="Rhea" id="RHEA-COMP:20101"/>
        <dbReference type="ChEBI" id="CHEBI:15377"/>
        <dbReference type="ChEBI" id="CHEBI:43474"/>
        <dbReference type="ChEBI" id="CHEBI:46858"/>
        <dbReference type="ChEBI" id="CHEBI:61978"/>
        <dbReference type="EC" id="3.1.3.48"/>
    </reaction>
</comment>
<dbReference type="PANTHER" id="PTHR45848:SF4">
    <property type="entry name" value="DUAL SPECIFICITY PROTEIN PHOSPHATASE 12"/>
    <property type="match status" value="1"/>
</dbReference>
<keyword evidence="15" id="KW-1185">Reference proteome</keyword>
<dbReference type="EMBL" id="CADEPI010000085">
    <property type="protein sequence ID" value="CAB3373473.1"/>
    <property type="molecule type" value="Genomic_DNA"/>
</dbReference>
<dbReference type="Pfam" id="PF00782">
    <property type="entry name" value="DSPc"/>
    <property type="match status" value="1"/>
</dbReference>
<dbReference type="CDD" id="cd14498">
    <property type="entry name" value="DSP"/>
    <property type="match status" value="1"/>
</dbReference>
<dbReference type="GO" id="GO:0008138">
    <property type="term" value="F:protein tyrosine/serine/threonine phosphatase activity"/>
    <property type="evidence" value="ECO:0007669"/>
    <property type="project" value="InterPro"/>
</dbReference>
<evidence type="ECO:0000256" key="5">
    <source>
        <dbReference type="ARBA" id="ARBA00022801"/>
    </source>
</evidence>
<comment type="similarity">
    <text evidence="3">Belongs to the protein-tyrosine phosphatase family. Non-receptor class dual specificity subfamily.</text>
</comment>
<dbReference type="InterPro" id="IPR016130">
    <property type="entry name" value="Tyr_Pase_AS"/>
</dbReference>
<dbReference type="AlphaFoldDB" id="A0A8S1CZE7"/>
<dbReference type="PIRSF" id="PIRSF000941">
    <property type="entry name" value="DUSP12"/>
    <property type="match status" value="1"/>
</dbReference>
<name>A0A8S1CZE7_9INSE</name>
<evidence type="ECO:0000259" key="13">
    <source>
        <dbReference type="PROSITE" id="PS50056"/>
    </source>
</evidence>
<gene>
    <name evidence="14" type="ORF">CLODIP_2_CD15636</name>
</gene>
<protein>
    <recommendedName>
        <fullName evidence="16">Protein-tyrosine-phosphatase</fullName>
    </recommendedName>
</protein>
<dbReference type="PROSITE" id="PS00383">
    <property type="entry name" value="TYR_PHOSPHATASE_1"/>
    <property type="match status" value="1"/>
</dbReference>
<dbReference type="GO" id="GO:0004722">
    <property type="term" value="F:protein serine/threonine phosphatase activity"/>
    <property type="evidence" value="ECO:0007669"/>
    <property type="project" value="UniProtKB-EC"/>
</dbReference>
<dbReference type="InterPro" id="IPR000340">
    <property type="entry name" value="Dual-sp_phosphatase_cat-dom"/>
</dbReference>
<keyword evidence="5" id="KW-0378">Hydrolase</keyword>
<evidence type="ECO:0000256" key="9">
    <source>
        <dbReference type="ARBA" id="ARBA00048336"/>
    </source>
</evidence>
<sequence>MGDEDEAALQNIQNKLSNVLRFSKRKGGDQLCRDDFDAGPASFDVIEPGLLLGNLTTALDLETLDLHGVNNILTVDSVPLPRSITDIQHIKTKFIQVTDNEKEALILHFDDGVNFISQAMESGVVLVHCYYGVSRSATLVLAYIMKKYGIDFDEAMERILEKRRFVRPNPGFEAQLRLYAEMGWQIDPKHTKYKYFRLSIASDKVRKAKILPQDCLDVVKPDPFLTTLHPEPLVYRCRHCRRTIASASNVFPHQIATDSITWQAKRVNSVKRKASSDPLVLQSAADSEVGGKTCSATLFVEPLAWMLPTISHQPQGKLLCPKCKVKLGAYSWLSGCQCPCGVKQAPAFYLVPSKLDWCTMVQNLQMTV</sequence>
<organism evidence="14 15">
    <name type="scientific">Cloeon dipterum</name>
    <dbReference type="NCBI Taxonomy" id="197152"/>
    <lineage>
        <taxon>Eukaryota</taxon>
        <taxon>Metazoa</taxon>
        <taxon>Ecdysozoa</taxon>
        <taxon>Arthropoda</taxon>
        <taxon>Hexapoda</taxon>
        <taxon>Insecta</taxon>
        <taxon>Pterygota</taxon>
        <taxon>Palaeoptera</taxon>
        <taxon>Ephemeroptera</taxon>
        <taxon>Pisciforma</taxon>
        <taxon>Baetidae</taxon>
        <taxon>Cloeon</taxon>
    </lineage>
</organism>
<accession>A0A8S1CZE7</accession>
<feature type="domain" description="Tyrosine-protein phosphatase" evidence="12">
    <location>
        <begin position="42"/>
        <end position="185"/>
    </location>
</feature>
<comment type="caution">
    <text evidence="14">The sequence shown here is derived from an EMBL/GenBank/DDBJ whole genome shotgun (WGS) entry which is preliminary data.</text>
</comment>
<evidence type="ECO:0000256" key="10">
    <source>
        <dbReference type="ARBA" id="ARBA00051722"/>
    </source>
</evidence>
<evidence type="ECO:0000256" key="11">
    <source>
        <dbReference type="PIRSR" id="PIRSR000941-50"/>
    </source>
</evidence>
<dbReference type="GO" id="GO:0004725">
    <property type="term" value="F:protein tyrosine phosphatase activity"/>
    <property type="evidence" value="ECO:0007669"/>
    <property type="project" value="UniProtKB-EC"/>
</dbReference>
<dbReference type="SMART" id="SM00195">
    <property type="entry name" value="DSPc"/>
    <property type="match status" value="1"/>
</dbReference>
<keyword evidence="7" id="KW-0539">Nucleus</keyword>
<dbReference type="OrthoDB" id="2017893at2759"/>
<dbReference type="Gene3D" id="3.90.190.10">
    <property type="entry name" value="Protein tyrosine phosphatase superfamily"/>
    <property type="match status" value="1"/>
</dbReference>
<evidence type="ECO:0000256" key="3">
    <source>
        <dbReference type="ARBA" id="ARBA00008601"/>
    </source>
</evidence>
<reference evidence="14 15" key="1">
    <citation type="submission" date="2020-04" db="EMBL/GenBank/DDBJ databases">
        <authorList>
            <person name="Alioto T."/>
            <person name="Alioto T."/>
            <person name="Gomez Garrido J."/>
        </authorList>
    </citation>
    <scope>NUCLEOTIDE SEQUENCE [LARGE SCALE GENOMIC DNA]</scope>
</reference>
<dbReference type="GO" id="GO:0005737">
    <property type="term" value="C:cytoplasm"/>
    <property type="evidence" value="ECO:0007669"/>
    <property type="project" value="UniProtKB-SubCell"/>
</dbReference>
<dbReference type="GO" id="GO:0005634">
    <property type="term" value="C:nucleus"/>
    <property type="evidence" value="ECO:0007669"/>
    <property type="project" value="UniProtKB-SubCell"/>
</dbReference>
<evidence type="ECO:0000256" key="8">
    <source>
        <dbReference type="ARBA" id="ARBA00047761"/>
    </source>
</evidence>
<keyword evidence="4" id="KW-0963">Cytoplasm</keyword>
<evidence type="ECO:0000313" key="14">
    <source>
        <dbReference type="EMBL" id="CAB3373473.1"/>
    </source>
</evidence>
<evidence type="ECO:0000313" key="15">
    <source>
        <dbReference type="Proteomes" id="UP000494165"/>
    </source>
</evidence>
<dbReference type="InterPro" id="IPR000387">
    <property type="entry name" value="Tyr_Pase_dom"/>
</dbReference>
<dbReference type="PROSITE" id="PS50056">
    <property type="entry name" value="TYR_PHOSPHATASE_2"/>
    <property type="match status" value="1"/>
</dbReference>
<proteinExistence type="inferred from homology"/>
<dbReference type="InterPro" id="IPR016278">
    <property type="entry name" value="DUSP12"/>
</dbReference>
<feature type="active site" description="Phosphocysteine intermediate" evidence="11">
    <location>
        <position position="129"/>
    </location>
</feature>
<dbReference type="Proteomes" id="UP000494165">
    <property type="component" value="Unassembled WGS sequence"/>
</dbReference>
<evidence type="ECO:0000256" key="7">
    <source>
        <dbReference type="ARBA" id="ARBA00023242"/>
    </source>
</evidence>
<feature type="domain" description="Tyrosine specific protein phosphatases" evidence="13">
    <location>
        <begin position="107"/>
        <end position="163"/>
    </location>
</feature>
<dbReference type="SUPFAM" id="SSF52799">
    <property type="entry name" value="(Phosphotyrosine protein) phosphatases II"/>
    <property type="match status" value="1"/>
</dbReference>
<dbReference type="InterPro" id="IPR020422">
    <property type="entry name" value="TYR_PHOSPHATASE_DUAL_dom"/>
</dbReference>
<dbReference type="FunFam" id="3.90.190.10:FF:000056">
    <property type="entry name" value="Dual specificity phosphatase 12"/>
    <property type="match status" value="1"/>
</dbReference>
<keyword evidence="6" id="KW-0904">Protein phosphatase</keyword>
<evidence type="ECO:0000256" key="4">
    <source>
        <dbReference type="ARBA" id="ARBA00022490"/>
    </source>
</evidence>
<comment type="catalytic activity">
    <reaction evidence="9">
        <text>O-phospho-L-threonyl-[protein] + H2O = L-threonyl-[protein] + phosphate</text>
        <dbReference type="Rhea" id="RHEA:47004"/>
        <dbReference type="Rhea" id="RHEA-COMP:11060"/>
        <dbReference type="Rhea" id="RHEA-COMP:11605"/>
        <dbReference type="ChEBI" id="CHEBI:15377"/>
        <dbReference type="ChEBI" id="CHEBI:30013"/>
        <dbReference type="ChEBI" id="CHEBI:43474"/>
        <dbReference type="ChEBI" id="CHEBI:61977"/>
        <dbReference type="EC" id="3.1.3.16"/>
    </reaction>
</comment>